<keyword evidence="4" id="KW-0460">Magnesium</keyword>
<dbReference type="PANTHER" id="PTHR11711">
    <property type="entry name" value="ADP RIBOSYLATION FACTOR-RELATED"/>
    <property type="match status" value="1"/>
</dbReference>
<dbReference type="STRING" id="379532.ENSPCOP00000002553"/>
<reference evidence="5" key="1">
    <citation type="submission" date="2025-08" db="UniProtKB">
        <authorList>
            <consortium name="Ensembl"/>
        </authorList>
    </citation>
    <scope>IDENTIFICATION</scope>
</reference>
<dbReference type="AlphaFoldDB" id="A0A2K6ELE3"/>
<accession>A0A2K6ELE3</accession>
<reference evidence="5" key="2">
    <citation type="submission" date="2025-09" db="UniProtKB">
        <authorList>
            <consortium name="Ensembl"/>
        </authorList>
    </citation>
    <scope>IDENTIFICATION</scope>
</reference>
<dbReference type="GO" id="GO:0046872">
    <property type="term" value="F:metal ion binding"/>
    <property type="evidence" value="ECO:0007669"/>
    <property type="project" value="UniProtKB-KW"/>
</dbReference>
<dbReference type="Proteomes" id="UP000233160">
    <property type="component" value="Unassembled WGS sequence"/>
</dbReference>
<dbReference type="Gene3D" id="3.40.50.300">
    <property type="entry name" value="P-loop containing nucleotide triphosphate hydrolases"/>
    <property type="match status" value="1"/>
</dbReference>
<feature type="binding site" evidence="4">
    <location>
        <position position="47"/>
    </location>
    <ligand>
        <name>Mg(2+)</name>
        <dbReference type="ChEBI" id="CHEBI:18420"/>
    </ligand>
</feature>
<sequence>VGNGHLFLSSLPSFQSFHIVILGLDCAEKTSVLYRLQFNEFVNTVPTKGFNSEKIKMNKWSPSYSGLFSLTHKSFGTTVLGSQVRTIN</sequence>
<evidence type="ECO:0000256" key="4">
    <source>
        <dbReference type="PIRSR" id="PIRSR606689-2"/>
    </source>
</evidence>
<evidence type="ECO:0000313" key="5">
    <source>
        <dbReference type="Ensembl" id="ENSPCOP00000002553.1"/>
    </source>
</evidence>
<evidence type="ECO:0000256" key="3">
    <source>
        <dbReference type="PIRSR" id="PIRSR606689-1"/>
    </source>
</evidence>
<protein>
    <submittedName>
        <fullName evidence="5">Uncharacterized protein</fullName>
    </submittedName>
</protein>
<name>A0A2K6ELE3_PROCO</name>
<evidence type="ECO:0000256" key="2">
    <source>
        <dbReference type="ARBA" id="ARBA00023134"/>
    </source>
</evidence>
<dbReference type="GO" id="GO:0005525">
    <property type="term" value="F:GTP binding"/>
    <property type="evidence" value="ECO:0007669"/>
    <property type="project" value="UniProtKB-KW"/>
</dbReference>
<feature type="binding site" evidence="3">
    <location>
        <begin position="23"/>
        <end position="30"/>
    </location>
    <ligand>
        <name>GTP</name>
        <dbReference type="ChEBI" id="CHEBI:37565"/>
    </ligand>
</feature>
<keyword evidence="6" id="KW-1185">Reference proteome</keyword>
<keyword evidence="1 3" id="KW-0547">Nucleotide-binding</keyword>
<dbReference type="GO" id="GO:0003924">
    <property type="term" value="F:GTPase activity"/>
    <property type="evidence" value="ECO:0007669"/>
    <property type="project" value="InterPro"/>
</dbReference>
<organism evidence="5 6">
    <name type="scientific">Propithecus coquereli</name>
    <name type="common">Coquerel's sifaka</name>
    <name type="synonym">Propithecus verreauxi coquereli</name>
    <dbReference type="NCBI Taxonomy" id="379532"/>
    <lineage>
        <taxon>Eukaryota</taxon>
        <taxon>Metazoa</taxon>
        <taxon>Chordata</taxon>
        <taxon>Craniata</taxon>
        <taxon>Vertebrata</taxon>
        <taxon>Euteleostomi</taxon>
        <taxon>Mammalia</taxon>
        <taxon>Eutheria</taxon>
        <taxon>Euarchontoglires</taxon>
        <taxon>Primates</taxon>
        <taxon>Strepsirrhini</taxon>
        <taxon>Lemuriformes</taxon>
        <taxon>Indriidae</taxon>
        <taxon>Propithecus</taxon>
    </lineage>
</organism>
<dbReference type="GeneTree" id="ENSGT00940000154546"/>
<evidence type="ECO:0000256" key="1">
    <source>
        <dbReference type="ARBA" id="ARBA00022741"/>
    </source>
</evidence>
<dbReference type="SUPFAM" id="SSF52540">
    <property type="entry name" value="P-loop containing nucleoside triphosphate hydrolases"/>
    <property type="match status" value="1"/>
</dbReference>
<dbReference type="Ensembl" id="ENSPCOT00000008802.1">
    <property type="protein sequence ID" value="ENSPCOP00000002553.1"/>
    <property type="gene ID" value="ENSPCOG00000007746.1"/>
</dbReference>
<keyword evidence="2 3" id="KW-0342">GTP-binding</keyword>
<proteinExistence type="predicted"/>
<dbReference type="InterPro" id="IPR006689">
    <property type="entry name" value="Small_GTPase_ARF/SAR"/>
</dbReference>
<feature type="binding site" evidence="4">
    <location>
        <position position="30"/>
    </location>
    <ligand>
        <name>Mg(2+)</name>
        <dbReference type="ChEBI" id="CHEBI:18420"/>
    </ligand>
</feature>
<dbReference type="InterPro" id="IPR024156">
    <property type="entry name" value="Small_GTPase_ARF"/>
</dbReference>
<dbReference type="InterPro" id="IPR027417">
    <property type="entry name" value="P-loop_NTPase"/>
</dbReference>
<evidence type="ECO:0000313" key="6">
    <source>
        <dbReference type="Proteomes" id="UP000233160"/>
    </source>
</evidence>
<dbReference type="Pfam" id="PF00025">
    <property type="entry name" value="Arf"/>
    <property type="match status" value="1"/>
</dbReference>
<keyword evidence="4" id="KW-0479">Metal-binding</keyword>